<sequence>MSLPSPSFKFCDCGLGSDKKILNCRCTDSTGTKQPSSLNLACPAEASRRLQLNLVRSNRVMGNPQGPEDWELIERYILYQRHFKSRHLARCTLCACPLHPAASIPDREQTGPRRRSQADLSKNDSDKLLPCLADCRDLANIPASSEAEIEEAVYNSPGSKCGPASWSWKASPGFCSLMRKWKLNFDAAGVVHPSPTDALKPQRIVVNSPRDIGSSPRPSFGIDLIAKAQTCSKYVGREPTSEAPNAM</sequence>
<organism evidence="1 2">
    <name type="scientific">Colletotrichum lupini</name>
    <dbReference type="NCBI Taxonomy" id="145971"/>
    <lineage>
        <taxon>Eukaryota</taxon>
        <taxon>Fungi</taxon>
        <taxon>Dikarya</taxon>
        <taxon>Ascomycota</taxon>
        <taxon>Pezizomycotina</taxon>
        <taxon>Sordariomycetes</taxon>
        <taxon>Hypocreomycetidae</taxon>
        <taxon>Glomerellales</taxon>
        <taxon>Glomerellaceae</taxon>
        <taxon>Colletotrichum</taxon>
        <taxon>Colletotrichum acutatum species complex</taxon>
    </lineage>
</organism>
<dbReference type="Proteomes" id="UP000830671">
    <property type="component" value="Chromosome 6"/>
</dbReference>
<proteinExistence type="predicted"/>
<evidence type="ECO:0000313" key="1">
    <source>
        <dbReference type="EMBL" id="UQC86301.1"/>
    </source>
</evidence>
<evidence type="ECO:0000313" key="2">
    <source>
        <dbReference type="Proteomes" id="UP000830671"/>
    </source>
</evidence>
<protein>
    <submittedName>
        <fullName evidence="1">Uncharacterized protein</fullName>
    </submittedName>
</protein>
<dbReference type="GeneID" id="73345778"/>
<gene>
    <name evidence="1" type="ORF">CLUP02_11801</name>
</gene>
<keyword evidence="2" id="KW-1185">Reference proteome</keyword>
<accession>A0A9Q8WK61</accession>
<dbReference type="EMBL" id="CP019478">
    <property type="protein sequence ID" value="UQC86301.1"/>
    <property type="molecule type" value="Genomic_DNA"/>
</dbReference>
<dbReference type="AlphaFoldDB" id="A0A9Q8WK61"/>
<dbReference type="KEGG" id="clup:CLUP02_11801"/>
<reference evidence="1" key="1">
    <citation type="journal article" date="2021" name="Mol. Plant Microbe Interact.">
        <title>Complete Genome Sequence of the Plant-Pathogenic Fungus Colletotrichum lupini.</title>
        <authorList>
            <person name="Baroncelli R."/>
            <person name="Pensec F."/>
            <person name="Da Lio D."/>
            <person name="Boufleur T."/>
            <person name="Vicente I."/>
            <person name="Sarrocco S."/>
            <person name="Picot A."/>
            <person name="Baraldi E."/>
            <person name="Sukno S."/>
            <person name="Thon M."/>
            <person name="Le Floch G."/>
        </authorList>
    </citation>
    <scope>NUCLEOTIDE SEQUENCE</scope>
    <source>
        <strain evidence="1">IMI 504893</strain>
    </source>
</reference>
<dbReference type="RefSeq" id="XP_049147913.1">
    <property type="nucleotide sequence ID" value="XM_049290768.1"/>
</dbReference>
<name>A0A9Q8WK61_9PEZI</name>